<dbReference type="EMBL" id="LSRX01000192">
    <property type="protein sequence ID" value="OLQ05183.1"/>
    <property type="molecule type" value="Genomic_DNA"/>
</dbReference>
<comment type="caution">
    <text evidence="2">The sequence shown here is derived from an EMBL/GenBank/DDBJ whole genome shotgun (WGS) entry which is preliminary data.</text>
</comment>
<dbReference type="OrthoDB" id="440600at2759"/>
<gene>
    <name evidence="2" type="ORF">AK812_SmicGene11670</name>
</gene>
<feature type="region of interest" description="Disordered" evidence="1">
    <location>
        <begin position="31"/>
        <end position="143"/>
    </location>
</feature>
<evidence type="ECO:0000313" key="3">
    <source>
        <dbReference type="Proteomes" id="UP000186817"/>
    </source>
</evidence>
<reference evidence="2 3" key="1">
    <citation type="submission" date="2016-02" db="EMBL/GenBank/DDBJ databases">
        <title>Genome analysis of coral dinoflagellate symbionts highlights evolutionary adaptations to a symbiotic lifestyle.</title>
        <authorList>
            <person name="Aranda M."/>
            <person name="Li Y."/>
            <person name="Liew Y.J."/>
            <person name="Baumgarten S."/>
            <person name="Simakov O."/>
            <person name="Wilson M."/>
            <person name="Piel J."/>
            <person name="Ashoor H."/>
            <person name="Bougouffa S."/>
            <person name="Bajic V.B."/>
            <person name="Ryu T."/>
            <person name="Ravasi T."/>
            <person name="Bayer T."/>
            <person name="Micklem G."/>
            <person name="Kim H."/>
            <person name="Bhak J."/>
            <person name="Lajeunesse T.C."/>
            <person name="Voolstra C.R."/>
        </authorList>
    </citation>
    <scope>NUCLEOTIDE SEQUENCE [LARGE SCALE GENOMIC DNA]</scope>
    <source>
        <strain evidence="2 3">CCMP2467</strain>
    </source>
</reference>
<feature type="compositionally biased region" description="Low complexity" evidence="1">
    <location>
        <begin position="117"/>
        <end position="143"/>
    </location>
</feature>
<sequence>MRSARDELNAEVQTCVEERMQASQVKEAATQTLARVHQKPVDTHGHDASIALSSMALGSSSQTSPQGKSHHKAGADNPYRGGSTDTLLGVAAESQGSRRPSVRLDSPSPSASPSPPSGSGSDRAKGSRPNSLSPSPRRGPLFG</sequence>
<feature type="compositionally biased region" description="Polar residues" evidence="1">
    <location>
        <begin position="56"/>
        <end position="67"/>
    </location>
</feature>
<accession>A0A1Q9ECN5</accession>
<evidence type="ECO:0000256" key="1">
    <source>
        <dbReference type="SAM" id="MobiDB-lite"/>
    </source>
</evidence>
<name>A0A1Q9ECN5_SYMMI</name>
<dbReference type="AlphaFoldDB" id="A0A1Q9ECN5"/>
<keyword evidence="3" id="KW-1185">Reference proteome</keyword>
<protein>
    <submittedName>
        <fullName evidence="2">Uncharacterized protein</fullName>
    </submittedName>
</protein>
<proteinExistence type="predicted"/>
<dbReference type="Proteomes" id="UP000186817">
    <property type="component" value="Unassembled WGS sequence"/>
</dbReference>
<organism evidence="2 3">
    <name type="scientific">Symbiodinium microadriaticum</name>
    <name type="common">Dinoflagellate</name>
    <name type="synonym">Zooxanthella microadriatica</name>
    <dbReference type="NCBI Taxonomy" id="2951"/>
    <lineage>
        <taxon>Eukaryota</taxon>
        <taxon>Sar</taxon>
        <taxon>Alveolata</taxon>
        <taxon>Dinophyceae</taxon>
        <taxon>Suessiales</taxon>
        <taxon>Symbiodiniaceae</taxon>
        <taxon>Symbiodinium</taxon>
    </lineage>
</organism>
<evidence type="ECO:0000313" key="2">
    <source>
        <dbReference type="EMBL" id="OLQ05183.1"/>
    </source>
</evidence>